<dbReference type="Proteomes" id="UP001597347">
    <property type="component" value="Unassembled WGS sequence"/>
</dbReference>
<gene>
    <name evidence="3" type="ORF">ACFSBI_12690</name>
</gene>
<dbReference type="RefSeq" id="WP_377935477.1">
    <property type="nucleotide sequence ID" value="NZ_JBHUEA010000020.1"/>
</dbReference>
<proteinExistence type="predicted"/>
<reference evidence="4" key="1">
    <citation type="journal article" date="2019" name="Int. J. Syst. Evol. Microbiol.">
        <title>The Global Catalogue of Microorganisms (GCM) 10K type strain sequencing project: providing services to taxonomists for standard genome sequencing and annotation.</title>
        <authorList>
            <consortium name="The Broad Institute Genomics Platform"/>
            <consortium name="The Broad Institute Genome Sequencing Center for Infectious Disease"/>
            <person name="Wu L."/>
            <person name="Ma J."/>
        </authorList>
    </citation>
    <scope>NUCLEOTIDE SEQUENCE [LARGE SCALE GENOMIC DNA]</scope>
    <source>
        <strain evidence="4">CGMCC 1.12471</strain>
    </source>
</reference>
<evidence type="ECO:0000313" key="3">
    <source>
        <dbReference type="EMBL" id="MFD1722407.1"/>
    </source>
</evidence>
<keyword evidence="4" id="KW-1185">Reference proteome</keyword>
<name>A0ABW4LH52_9MICO</name>
<dbReference type="Pfam" id="PF08401">
    <property type="entry name" value="ArdcN"/>
    <property type="match status" value="1"/>
</dbReference>
<feature type="domain" description="IrrE N-terminal-like" evidence="1">
    <location>
        <begin position="188"/>
        <end position="249"/>
    </location>
</feature>
<evidence type="ECO:0000313" key="4">
    <source>
        <dbReference type="Proteomes" id="UP001597347"/>
    </source>
</evidence>
<accession>A0ABW4LH52</accession>
<comment type="caution">
    <text evidence="3">The sequence shown here is derived from an EMBL/GenBank/DDBJ whole genome shotgun (WGS) entry which is preliminary data.</text>
</comment>
<dbReference type="InterPro" id="IPR013610">
    <property type="entry name" value="ArdC_N"/>
</dbReference>
<evidence type="ECO:0000259" key="2">
    <source>
        <dbReference type="Pfam" id="PF08401"/>
    </source>
</evidence>
<dbReference type="InterPro" id="IPR010359">
    <property type="entry name" value="IrrE_HExxH"/>
</dbReference>
<organism evidence="3 4">
    <name type="scientific">Amnibacterium endophyticum</name>
    <dbReference type="NCBI Taxonomy" id="2109337"/>
    <lineage>
        <taxon>Bacteria</taxon>
        <taxon>Bacillati</taxon>
        <taxon>Actinomycetota</taxon>
        <taxon>Actinomycetes</taxon>
        <taxon>Micrococcales</taxon>
        <taxon>Microbacteriaceae</taxon>
        <taxon>Amnibacterium</taxon>
    </lineage>
</organism>
<sequence length="304" mass="31959">MVRKTAGRVSVKERQAAAAALHESIAVQVEALKASGEWERFLAFAGAFHTYSLSNVLLILSQRPTATKVAGFRKWQELGRQVRRGEKSIRIFGYRTIKADLDDGETAGTPAVDAEGKAGERGAARVVYPMLSVFDIAQTDLIDPNSGDPSALAARLEGDDPAGIADAVAGWLEACGWTLEREALPGPVNGYTATDGSRRVVIDADLSPAQAAKTALHEAAHVLLHTDEEPGEYAAHRGIKETEAESVAYVLAGLLGLDTAAYSIGYVAGWADGDTDLIRGTAARVLSAVHTLADSLTAAAPAAV</sequence>
<dbReference type="Pfam" id="PF06114">
    <property type="entry name" value="Peptidase_M78"/>
    <property type="match status" value="1"/>
</dbReference>
<protein>
    <submittedName>
        <fullName evidence="3">ArdC-like ssDNA-binding domain-containing protein</fullName>
    </submittedName>
</protein>
<feature type="domain" description="N-terminal" evidence="2">
    <location>
        <begin position="26"/>
        <end position="111"/>
    </location>
</feature>
<dbReference type="EMBL" id="JBHUEA010000020">
    <property type="protein sequence ID" value="MFD1722407.1"/>
    <property type="molecule type" value="Genomic_DNA"/>
</dbReference>
<evidence type="ECO:0000259" key="1">
    <source>
        <dbReference type="Pfam" id="PF06114"/>
    </source>
</evidence>